<evidence type="ECO:0000256" key="1">
    <source>
        <dbReference type="SAM" id="MobiDB-lite"/>
    </source>
</evidence>
<evidence type="ECO:0000313" key="3">
    <source>
        <dbReference type="Proteomes" id="UP000236664"/>
    </source>
</evidence>
<sequence length="181" mass="20261">MGSLYRPSTKIKAQEAAAALSPERRKSEEKRQLMFLRTVTQQTIWKLDPKCNLAIHLQETMDEIRRHNLATLLPASSIKTPLEFNVGEDGSTGISEVFEDSNMDKPVSCVETASKKTSHEKGTEDTHEKQDLFAPEVPDKEAAANESQETTRKCTLDNDETTIPLAKRVRTWIGGVFASRT</sequence>
<dbReference type="Proteomes" id="UP000236664">
    <property type="component" value="Unassembled WGS sequence"/>
</dbReference>
<gene>
    <name evidence="2" type="ORF">FNYG_14079</name>
</gene>
<accession>A0A2K0UTR4</accession>
<dbReference type="OrthoDB" id="4991232at2759"/>
<evidence type="ECO:0000313" key="2">
    <source>
        <dbReference type="EMBL" id="PNP61162.1"/>
    </source>
</evidence>
<feature type="region of interest" description="Disordered" evidence="1">
    <location>
        <begin position="1"/>
        <end position="27"/>
    </location>
</feature>
<name>A0A2K0UTR4_GIBNY</name>
<feature type="region of interest" description="Disordered" evidence="1">
    <location>
        <begin position="113"/>
        <end position="152"/>
    </location>
</feature>
<protein>
    <submittedName>
        <fullName evidence="2">Uncharacterized protein</fullName>
    </submittedName>
</protein>
<keyword evidence="3" id="KW-1185">Reference proteome</keyword>
<dbReference type="AlphaFoldDB" id="A0A2K0UTR4"/>
<comment type="caution">
    <text evidence="2">The sequence shown here is derived from an EMBL/GenBank/DDBJ whole genome shotgun (WGS) entry which is preliminary data.</text>
</comment>
<reference evidence="2 3" key="1">
    <citation type="submission" date="2017-06" db="EMBL/GenBank/DDBJ databases">
        <title>Genome of Fusarium nygamai isolate CS10214.</title>
        <authorList>
            <person name="Gardiner D.M."/>
            <person name="Obanor F."/>
            <person name="Kazan K."/>
        </authorList>
    </citation>
    <scope>NUCLEOTIDE SEQUENCE [LARGE SCALE GENOMIC DNA]</scope>
    <source>
        <strain evidence="2 3">CS10214</strain>
    </source>
</reference>
<dbReference type="STRING" id="42673.A0A2K0UTR4"/>
<organism evidence="2 3">
    <name type="scientific">Gibberella nygamai</name>
    <name type="common">Bean root rot disease fungus</name>
    <name type="synonym">Fusarium nygamai</name>
    <dbReference type="NCBI Taxonomy" id="42673"/>
    <lineage>
        <taxon>Eukaryota</taxon>
        <taxon>Fungi</taxon>
        <taxon>Dikarya</taxon>
        <taxon>Ascomycota</taxon>
        <taxon>Pezizomycotina</taxon>
        <taxon>Sordariomycetes</taxon>
        <taxon>Hypocreomycetidae</taxon>
        <taxon>Hypocreales</taxon>
        <taxon>Nectriaceae</taxon>
        <taxon>Fusarium</taxon>
        <taxon>Fusarium fujikuroi species complex</taxon>
    </lineage>
</organism>
<dbReference type="EMBL" id="MTQA01000312">
    <property type="protein sequence ID" value="PNP61162.1"/>
    <property type="molecule type" value="Genomic_DNA"/>
</dbReference>
<proteinExistence type="predicted"/>